<dbReference type="NCBIfam" id="TIGR02464">
    <property type="entry name" value="ribofla_fusion"/>
    <property type="match status" value="1"/>
</dbReference>
<dbReference type="EMBL" id="JACHMP010000001">
    <property type="protein sequence ID" value="MBB5817763.1"/>
    <property type="molecule type" value="Genomic_DNA"/>
</dbReference>
<comment type="caution">
    <text evidence="5">The sequence shown here is derived from an EMBL/GenBank/DDBJ whole genome shotgun (WGS) entry which is preliminary data.</text>
</comment>
<comment type="catalytic activity">
    <reaction evidence="2">
        <text>2,5-diamino-6-hydroxy-4-(5-phosphoribosylamino)-pyrimidine + H2O = 2,5,6-triamino-4-hydroxypyrimidine + D-ribose 5-phosphate</text>
        <dbReference type="Rhea" id="RHEA:23436"/>
        <dbReference type="ChEBI" id="CHEBI:15377"/>
        <dbReference type="ChEBI" id="CHEBI:58614"/>
        <dbReference type="ChEBI" id="CHEBI:78346"/>
        <dbReference type="ChEBI" id="CHEBI:137796"/>
    </reaction>
</comment>
<dbReference type="InterPro" id="IPR037238">
    <property type="entry name" value="YbiA-like_sf"/>
</dbReference>
<accession>A0A7W9ICS2</accession>
<gene>
    <name evidence="5" type="ORF">F4562_000825</name>
</gene>
<feature type="compositionally biased region" description="Gly residues" evidence="3">
    <location>
        <begin position="15"/>
        <end position="27"/>
    </location>
</feature>
<evidence type="ECO:0000313" key="6">
    <source>
        <dbReference type="Proteomes" id="UP000540685"/>
    </source>
</evidence>
<dbReference type="CDD" id="cd15457">
    <property type="entry name" value="NADAR"/>
    <property type="match status" value="1"/>
</dbReference>
<comment type="catalytic activity">
    <reaction evidence="1">
        <text>5-amino-6-(5-phospho-D-ribosylamino)uracil + H2O = 5,6-diaminouracil + D-ribose 5-phosphate</text>
        <dbReference type="Rhea" id="RHEA:55020"/>
        <dbReference type="ChEBI" id="CHEBI:15377"/>
        <dbReference type="ChEBI" id="CHEBI:46252"/>
        <dbReference type="ChEBI" id="CHEBI:58453"/>
        <dbReference type="ChEBI" id="CHEBI:78346"/>
    </reaction>
</comment>
<evidence type="ECO:0000256" key="1">
    <source>
        <dbReference type="ARBA" id="ARBA00000022"/>
    </source>
</evidence>
<evidence type="ECO:0000256" key="2">
    <source>
        <dbReference type="ARBA" id="ARBA00000751"/>
    </source>
</evidence>
<dbReference type="Proteomes" id="UP000540685">
    <property type="component" value="Unassembled WGS sequence"/>
</dbReference>
<dbReference type="InterPro" id="IPR012816">
    <property type="entry name" value="NADAR"/>
</dbReference>
<evidence type="ECO:0000256" key="3">
    <source>
        <dbReference type="SAM" id="MobiDB-lite"/>
    </source>
</evidence>
<dbReference type="Gene3D" id="1.10.357.40">
    <property type="entry name" value="YbiA-like"/>
    <property type="match status" value="1"/>
</dbReference>
<evidence type="ECO:0000313" key="5">
    <source>
        <dbReference type="EMBL" id="MBB5817763.1"/>
    </source>
</evidence>
<proteinExistence type="predicted"/>
<name>A0A7W9ICS2_9ACTN</name>
<dbReference type="RefSeq" id="WP_311734181.1">
    <property type="nucleotide sequence ID" value="NZ_JACHMP010000001.1"/>
</dbReference>
<feature type="domain" description="NADAR" evidence="4">
    <location>
        <begin position="53"/>
        <end position="210"/>
    </location>
</feature>
<feature type="region of interest" description="Disordered" evidence="3">
    <location>
        <begin position="1"/>
        <end position="32"/>
    </location>
</feature>
<keyword evidence="6" id="KW-1185">Reference proteome</keyword>
<protein>
    <submittedName>
        <fullName evidence="5">RibA/ribD-fused uncharacterized protein</fullName>
    </submittedName>
</protein>
<reference evidence="5 6" key="1">
    <citation type="submission" date="2020-08" db="EMBL/GenBank/DDBJ databases">
        <title>Sequencing the genomes of 1000 actinobacteria strains.</title>
        <authorList>
            <person name="Klenk H.-P."/>
        </authorList>
    </citation>
    <scope>NUCLEOTIDE SEQUENCE [LARGE SCALE GENOMIC DNA]</scope>
    <source>
        <strain evidence="5 6">DSM 46887</strain>
    </source>
</reference>
<sequence length="219" mass="23245">MSDLSDMPALSAVSGTGGAGARGGGSGAARLPRSVEEAVAAERGDRPPRYVFFWGNRPPRGGGAGTGCLSQWWEAGFAADGHVFATAEHYMMAHKAWLFGDGETAGRILAAGHPGEAKKLGREVRGFDEAVWREHRYDIVVRGNVAKFGAHPDLREFLLGTRDRVLVEASPYDRIWGIGLAAGDERVASAATWRGLNLLGFALMDARDVLAARAGGEKG</sequence>
<organism evidence="5 6">
    <name type="scientific">Streptosporangium becharense</name>
    <dbReference type="NCBI Taxonomy" id="1816182"/>
    <lineage>
        <taxon>Bacteria</taxon>
        <taxon>Bacillati</taxon>
        <taxon>Actinomycetota</taxon>
        <taxon>Actinomycetes</taxon>
        <taxon>Streptosporangiales</taxon>
        <taxon>Streptosporangiaceae</taxon>
        <taxon>Streptosporangium</taxon>
    </lineage>
</organism>
<dbReference type="SUPFAM" id="SSF143990">
    <property type="entry name" value="YbiA-like"/>
    <property type="match status" value="1"/>
</dbReference>
<evidence type="ECO:0000259" key="4">
    <source>
        <dbReference type="Pfam" id="PF08719"/>
    </source>
</evidence>
<dbReference type="AlphaFoldDB" id="A0A7W9ICS2"/>
<dbReference type="Pfam" id="PF08719">
    <property type="entry name" value="NADAR"/>
    <property type="match status" value="1"/>
</dbReference>